<evidence type="ECO:0000256" key="1">
    <source>
        <dbReference type="SAM" id="MobiDB-lite"/>
    </source>
</evidence>
<dbReference type="EMBL" id="LVYI01000017">
    <property type="protein sequence ID" value="OAP53950.1"/>
    <property type="molecule type" value="Genomic_DNA"/>
</dbReference>
<sequence>MAQTKSSFPLLVPSSPVAGLPRRVQLCGNGGASVRRFMRCITKTTVDSEVDSWPTIKSTIKPASIFGTSNPTQKSPYTSPASGSVPRSHPSRQDDIVGSRSREVWHIPDFSFAEHRNVHISASASDESESATLNVNDDPLLGMSWGFNAFFPLASPLGHAGSLSPSSKIPGHGARLFAIGTMSGIVMLWDMRASLSPSPEVPSTVSPRRVTYTESPQIASLASSTKSTPSPPEGRVAAISRDQKEQAGVILWIEMLPTPSSFDRPPRILADAHDTSRNAAGPGSPRPGAASSLCSETGSA</sequence>
<feature type="compositionally biased region" description="Polar residues" evidence="1">
    <location>
        <begin position="215"/>
        <end position="228"/>
    </location>
</feature>
<feature type="region of interest" description="Disordered" evidence="1">
    <location>
        <begin position="215"/>
        <end position="235"/>
    </location>
</feature>
<feature type="region of interest" description="Disordered" evidence="1">
    <location>
        <begin position="262"/>
        <end position="300"/>
    </location>
</feature>
<dbReference type="RefSeq" id="XP_018687317.1">
    <property type="nucleotide sequence ID" value="XM_018843334.1"/>
</dbReference>
<keyword evidence="3" id="KW-1185">Reference proteome</keyword>
<feature type="compositionally biased region" description="Basic and acidic residues" evidence="1">
    <location>
        <begin position="264"/>
        <end position="276"/>
    </location>
</feature>
<name>A0A178Z2F8_9EURO</name>
<proteinExistence type="predicted"/>
<dbReference type="STRING" id="1367422.A0A178Z2F8"/>
<protein>
    <submittedName>
        <fullName evidence="2">Uncharacterized protein</fullName>
    </submittedName>
</protein>
<feature type="compositionally biased region" description="Polar residues" evidence="1">
    <location>
        <begin position="66"/>
        <end position="82"/>
    </location>
</feature>
<accession>A0A178Z2F8</accession>
<dbReference type="OrthoDB" id="2095648at2759"/>
<dbReference type="GeneID" id="30015997"/>
<comment type="caution">
    <text evidence="2">The sequence shown here is derived from an EMBL/GenBank/DDBJ whole genome shotgun (WGS) entry which is preliminary data.</text>
</comment>
<evidence type="ECO:0000313" key="3">
    <source>
        <dbReference type="Proteomes" id="UP000078343"/>
    </source>
</evidence>
<dbReference type="AlphaFoldDB" id="A0A178Z2F8"/>
<reference evidence="2 3" key="1">
    <citation type="submission" date="2016-04" db="EMBL/GenBank/DDBJ databases">
        <title>Draft genome of Fonsecaea erecta CBS 125763.</title>
        <authorList>
            <person name="Weiss V.A."/>
            <person name="Vicente V.A."/>
            <person name="Raittz R.T."/>
            <person name="Moreno L.F."/>
            <person name="De Souza E.M."/>
            <person name="Pedrosa F.O."/>
            <person name="Steffens M.B."/>
            <person name="Faoro H."/>
            <person name="Tadra-Sfeir M.Z."/>
            <person name="Najafzadeh M.J."/>
            <person name="Felipe M.S."/>
            <person name="Teixeira M."/>
            <person name="Sun J."/>
            <person name="Xi L."/>
            <person name="Gomes R."/>
            <person name="De Azevedo C.M."/>
            <person name="Salgado C.G."/>
            <person name="Da Silva M.B."/>
            <person name="Nascimento M.F."/>
            <person name="Queiroz-Telles F."/>
            <person name="Attili D.S."/>
            <person name="Gorbushina A."/>
        </authorList>
    </citation>
    <scope>NUCLEOTIDE SEQUENCE [LARGE SCALE GENOMIC DNA]</scope>
    <source>
        <strain evidence="2 3">CBS 125763</strain>
    </source>
</reference>
<organism evidence="2 3">
    <name type="scientific">Fonsecaea erecta</name>
    <dbReference type="NCBI Taxonomy" id="1367422"/>
    <lineage>
        <taxon>Eukaryota</taxon>
        <taxon>Fungi</taxon>
        <taxon>Dikarya</taxon>
        <taxon>Ascomycota</taxon>
        <taxon>Pezizomycotina</taxon>
        <taxon>Eurotiomycetes</taxon>
        <taxon>Chaetothyriomycetidae</taxon>
        <taxon>Chaetothyriales</taxon>
        <taxon>Herpotrichiellaceae</taxon>
        <taxon>Fonsecaea</taxon>
    </lineage>
</organism>
<feature type="region of interest" description="Disordered" evidence="1">
    <location>
        <begin position="64"/>
        <end position="98"/>
    </location>
</feature>
<evidence type="ECO:0000313" key="2">
    <source>
        <dbReference type="EMBL" id="OAP53950.1"/>
    </source>
</evidence>
<feature type="compositionally biased region" description="Low complexity" evidence="1">
    <location>
        <begin position="279"/>
        <end position="292"/>
    </location>
</feature>
<gene>
    <name evidence="2" type="ORF">AYL99_11830</name>
</gene>
<dbReference type="Proteomes" id="UP000078343">
    <property type="component" value="Unassembled WGS sequence"/>
</dbReference>